<feature type="domain" description="ETF-QO/FixX C-terminal" evidence="20">
    <location>
        <begin position="475"/>
        <end position="580"/>
    </location>
</feature>
<dbReference type="PANTHER" id="PTHR10617">
    <property type="entry name" value="ELECTRON TRANSFER FLAVOPROTEIN-UBIQUINONE OXIDOREDUCTASE"/>
    <property type="match status" value="1"/>
</dbReference>
<accession>A0A0V0QPF4</accession>
<feature type="domain" description="ETF-QO/FixC ubiquinone-binding" evidence="21">
    <location>
        <begin position="246"/>
        <end position="339"/>
    </location>
</feature>
<comment type="cofactor">
    <cofactor evidence="1 18">
        <name>FAD</name>
        <dbReference type="ChEBI" id="CHEBI:57692"/>
    </cofactor>
</comment>
<dbReference type="InterPro" id="IPR040156">
    <property type="entry name" value="ETF-QO"/>
</dbReference>
<dbReference type="GO" id="GO:0051539">
    <property type="term" value="F:4 iron, 4 sulfur cluster binding"/>
    <property type="evidence" value="ECO:0007669"/>
    <property type="project" value="UniProtKB-UniRule"/>
</dbReference>
<dbReference type="Gene3D" id="3.30.9.90">
    <property type="match status" value="1"/>
</dbReference>
<evidence type="ECO:0000256" key="16">
    <source>
        <dbReference type="ARBA" id="ARBA00023136"/>
    </source>
</evidence>
<keyword evidence="10 18" id="KW-0249">Electron transport</keyword>
<dbReference type="GO" id="GO:0004174">
    <property type="term" value="F:electron-transferring-flavoprotein dehydrogenase activity"/>
    <property type="evidence" value="ECO:0007669"/>
    <property type="project" value="UniProtKB-UniRule"/>
</dbReference>
<evidence type="ECO:0000313" key="22">
    <source>
        <dbReference type="EMBL" id="KRX04275.1"/>
    </source>
</evidence>
<keyword evidence="12 18" id="KW-0408">Iron</keyword>
<organism evidence="22 23">
    <name type="scientific">Pseudocohnilembus persalinus</name>
    <name type="common">Ciliate</name>
    <dbReference type="NCBI Taxonomy" id="266149"/>
    <lineage>
        <taxon>Eukaryota</taxon>
        <taxon>Sar</taxon>
        <taxon>Alveolata</taxon>
        <taxon>Ciliophora</taxon>
        <taxon>Intramacronucleata</taxon>
        <taxon>Oligohymenophorea</taxon>
        <taxon>Scuticociliatia</taxon>
        <taxon>Philasterida</taxon>
        <taxon>Pseudocohnilembidae</taxon>
        <taxon>Pseudocohnilembus</taxon>
    </lineage>
</organism>
<dbReference type="Gene3D" id="3.30.70.20">
    <property type="match status" value="1"/>
</dbReference>
<proteinExistence type="inferred from homology"/>
<comment type="catalytic activity">
    <reaction evidence="17 18">
        <text>a ubiquinone + reduced [electron-transfer flavoprotein] = a ubiquinol + oxidized [electron-transfer flavoprotein] + H(+)</text>
        <dbReference type="Rhea" id="RHEA:24052"/>
        <dbReference type="Rhea" id="RHEA-COMP:9565"/>
        <dbReference type="Rhea" id="RHEA-COMP:9566"/>
        <dbReference type="Rhea" id="RHEA-COMP:10685"/>
        <dbReference type="Rhea" id="RHEA-COMP:10686"/>
        <dbReference type="ChEBI" id="CHEBI:15378"/>
        <dbReference type="ChEBI" id="CHEBI:16389"/>
        <dbReference type="ChEBI" id="CHEBI:17976"/>
        <dbReference type="ChEBI" id="CHEBI:57692"/>
        <dbReference type="ChEBI" id="CHEBI:58307"/>
        <dbReference type="EC" id="1.5.5.1"/>
    </reaction>
</comment>
<dbReference type="Pfam" id="PF21162">
    <property type="entry name" value="ETFQO_UQ-bd"/>
    <property type="match status" value="1"/>
</dbReference>
<evidence type="ECO:0000256" key="7">
    <source>
        <dbReference type="ARBA" id="ARBA00022792"/>
    </source>
</evidence>
<dbReference type="Pfam" id="PF05187">
    <property type="entry name" value="Fer4_ETF_QO"/>
    <property type="match status" value="1"/>
</dbReference>
<dbReference type="InterPro" id="IPR006076">
    <property type="entry name" value="FAD-dep_OxRdtase"/>
</dbReference>
<keyword evidence="5 18" id="KW-0285">Flavoprotein</keyword>
<feature type="domain" description="FAD dependent oxidoreductase" evidence="19">
    <location>
        <begin position="41"/>
        <end position="88"/>
    </location>
</feature>
<name>A0A0V0QPF4_PSEPJ</name>
<evidence type="ECO:0000256" key="2">
    <source>
        <dbReference type="ARBA" id="ARBA00004273"/>
    </source>
</evidence>
<evidence type="ECO:0000256" key="18">
    <source>
        <dbReference type="RuleBase" id="RU366068"/>
    </source>
</evidence>
<evidence type="ECO:0000256" key="4">
    <source>
        <dbReference type="ARBA" id="ARBA00022448"/>
    </source>
</evidence>
<evidence type="ECO:0000259" key="19">
    <source>
        <dbReference type="Pfam" id="PF01266"/>
    </source>
</evidence>
<dbReference type="AlphaFoldDB" id="A0A0V0QPF4"/>
<evidence type="ECO:0000256" key="10">
    <source>
        <dbReference type="ARBA" id="ARBA00022982"/>
    </source>
</evidence>
<dbReference type="InterPro" id="IPR049398">
    <property type="entry name" value="ETF-QO/FixC_UQ-bd"/>
</dbReference>
<evidence type="ECO:0000256" key="9">
    <source>
        <dbReference type="ARBA" id="ARBA00022946"/>
    </source>
</evidence>
<evidence type="ECO:0000256" key="13">
    <source>
        <dbReference type="ARBA" id="ARBA00023014"/>
    </source>
</evidence>
<keyword evidence="6 18" id="KW-0479">Metal-binding</keyword>
<evidence type="ECO:0000313" key="23">
    <source>
        <dbReference type="Proteomes" id="UP000054937"/>
    </source>
</evidence>
<dbReference type="Pfam" id="PF01266">
    <property type="entry name" value="DAO"/>
    <property type="match status" value="1"/>
</dbReference>
<dbReference type="EC" id="1.5.5.1" evidence="18"/>
<evidence type="ECO:0000256" key="12">
    <source>
        <dbReference type="ARBA" id="ARBA00023004"/>
    </source>
</evidence>
<evidence type="ECO:0000256" key="5">
    <source>
        <dbReference type="ARBA" id="ARBA00022630"/>
    </source>
</evidence>
<dbReference type="SUPFAM" id="SSF54862">
    <property type="entry name" value="4Fe-4S ferredoxins"/>
    <property type="match status" value="1"/>
</dbReference>
<dbReference type="FunFam" id="3.30.70.20:FF:000015">
    <property type="entry name" value="Electron transfer flavoprotein-ubiquinone oxidoreductase"/>
    <property type="match status" value="1"/>
</dbReference>
<keyword evidence="23" id="KW-1185">Reference proteome</keyword>
<dbReference type="GO" id="GO:0005743">
    <property type="term" value="C:mitochondrial inner membrane"/>
    <property type="evidence" value="ECO:0007669"/>
    <property type="project" value="UniProtKB-SubCell"/>
</dbReference>
<dbReference type="PANTHER" id="PTHR10617:SF107">
    <property type="entry name" value="ELECTRON TRANSFER FLAVOPROTEIN-UBIQUINONE OXIDOREDUCTASE, MITOCHONDRIAL"/>
    <property type="match status" value="1"/>
</dbReference>
<keyword evidence="7" id="KW-0999">Mitochondrion inner membrane</keyword>
<evidence type="ECO:0000256" key="11">
    <source>
        <dbReference type="ARBA" id="ARBA00023002"/>
    </source>
</evidence>
<dbReference type="InterPro" id="IPR036188">
    <property type="entry name" value="FAD/NAD-bd_sf"/>
</dbReference>
<dbReference type="SUPFAM" id="SSF54373">
    <property type="entry name" value="FAD-linked reductases, C-terminal domain"/>
    <property type="match status" value="1"/>
</dbReference>
<dbReference type="OrthoDB" id="437331at2759"/>
<keyword evidence="4 18" id="KW-0813">Transport</keyword>
<dbReference type="SUPFAM" id="SSF51905">
    <property type="entry name" value="FAD/NAD(P)-binding domain"/>
    <property type="match status" value="1"/>
</dbReference>
<evidence type="ECO:0000256" key="3">
    <source>
        <dbReference type="ARBA" id="ARBA00006796"/>
    </source>
</evidence>
<dbReference type="GO" id="GO:0046872">
    <property type="term" value="F:metal ion binding"/>
    <property type="evidence" value="ECO:0007669"/>
    <property type="project" value="UniProtKB-KW"/>
</dbReference>
<dbReference type="Proteomes" id="UP000054937">
    <property type="component" value="Unassembled WGS sequence"/>
</dbReference>
<keyword evidence="13 18" id="KW-0411">Iron-sulfur</keyword>
<evidence type="ECO:0000259" key="21">
    <source>
        <dbReference type="Pfam" id="PF21162"/>
    </source>
</evidence>
<dbReference type="InParanoid" id="A0A0V0QPF4"/>
<protein>
    <recommendedName>
        <fullName evidence="18">Electron transfer flavoprotein-ubiquinone oxidoreductase</fullName>
        <shortName evidence="18">ETF-QO</shortName>
        <ecNumber evidence="18">1.5.5.1</ecNumber>
    </recommendedName>
</protein>
<keyword evidence="8 18" id="KW-0274">FAD</keyword>
<comment type="caution">
    <text evidence="22">The sequence shown here is derived from an EMBL/GenBank/DDBJ whole genome shotgun (WGS) entry which is preliminary data.</text>
</comment>
<keyword evidence="14 18" id="KW-0830">Ubiquinone</keyword>
<keyword evidence="16" id="KW-0472">Membrane</keyword>
<gene>
    <name evidence="22" type="ORF">PPERSA_11399</name>
</gene>
<dbReference type="OMA" id="INFQNCV"/>
<keyword evidence="15" id="KW-0496">Mitochondrion</keyword>
<evidence type="ECO:0000256" key="1">
    <source>
        <dbReference type="ARBA" id="ARBA00001974"/>
    </source>
</evidence>
<evidence type="ECO:0000256" key="6">
    <source>
        <dbReference type="ARBA" id="ARBA00022723"/>
    </source>
</evidence>
<dbReference type="Gene3D" id="3.50.50.60">
    <property type="entry name" value="FAD/NAD(P)-binding domain"/>
    <property type="match status" value="1"/>
</dbReference>
<keyword evidence="11 18" id="KW-0560">Oxidoreductase</keyword>
<evidence type="ECO:0000256" key="8">
    <source>
        <dbReference type="ARBA" id="ARBA00022827"/>
    </source>
</evidence>
<sequence length="582" mass="65418">MLKLISNKAVQQLTKGFSQKNIYKMCAASEQAIERDQMEYDVLIVGGGCAGLSAAIRLKQLEQKHGREINVCVIEKGSEIGAHVLSGNSFECQALDELFPDWRNMENRPPLDTQCTSDKFMILTENSGISIPEFLIPKTLHNGGHYIISLSQLTRWLGEQAEELGVDVFPATAGEKVLFDGSTNKVIGIQTKDLGINKNGEMKDNFEPGIEILAKQTVFSEGARGSLSEQIMSKFNLRKNKDPQIYGIGLKEVWEINPEKFQKGLVQHTVGWPLDPKTYGGSFMYHQSADQVHVGFVVGLGYENPFLNPYEEFQRFKTHKYVRNYLEGGRCISYGARAMNAGGYFSIPKLTFPGGMLAGCSAGFLNVAKIKGAHNAMKSGMVAAESIYDNIEKKDEITDYEKNLNDSWVIDELKKSRNTKNSFKKGLYGGLFHNFLSIQVLNGKEPWDIRNNIKDSEHYQDRHQAKKIEYPKHDGKLTFDLLENLQRSGTNHDHDQPSHLRIKEDKKESIQKSLKTYGAPETRFCPANVYEFVDDEANPGEKKLQINAQNCVHCKTCSIKMVDEYINWTVPESGGGPNYTNL</sequence>
<comment type="function">
    <text evidence="18">Accepts electrons from ETF and reduces ubiquinone.</text>
</comment>
<comment type="subcellular location">
    <subcellularLocation>
        <location evidence="2">Mitochondrion inner membrane</location>
    </subcellularLocation>
</comment>
<evidence type="ECO:0000256" key="14">
    <source>
        <dbReference type="ARBA" id="ARBA00023075"/>
    </source>
</evidence>
<evidence type="ECO:0000259" key="20">
    <source>
        <dbReference type="Pfam" id="PF05187"/>
    </source>
</evidence>
<evidence type="ECO:0000256" key="17">
    <source>
        <dbReference type="ARBA" id="ARBA00052682"/>
    </source>
</evidence>
<keyword evidence="9" id="KW-0809">Transit peptide</keyword>
<dbReference type="EMBL" id="LDAU01000120">
    <property type="protein sequence ID" value="KRX04275.1"/>
    <property type="molecule type" value="Genomic_DNA"/>
</dbReference>
<evidence type="ECO:0000256" key="15">
    <source>
        <dbReference type="ARBA" id="ARBA00023128"/>
    </source>
</evidence>
<comment type="cofactor">
    <cofactor evidence="18">
        <name>[4Fe-4S] cluster</name>
        <dbReference type="ChEBI" id="CHEBI:49883"/>
    </cofactor>
    <text evidence="18">Binds 1 [4Fe-4S] cluster.</text>
</comment>
<dbReference type="InterPro" id="IPR007859">
    <property type="entry name" value="ETF-QO/FixX_C"/>
</dbReference>
<comment type="similarity">
    <text evidence="3">Belongs to the ETF-QO/FixC family.</text>
</comment>
<reference evidence="22 23" key="1">
    <citation type="journal article" date="2015" name="Sci. Rep.">
        <title>Genome of the facultative scuticociliatosis pathogen Pseudocohnilembus persalinus provides insight into its virulence through horizontal gene transfer.</title>
        <authorList>
            <person name="Xiong J."/>
            <person name="Wang G."/>
            <person name="Cheng J."/>
            <person name="Tian M."/>
            <person name="Pan X."/>
            <person name="Warren A."/>
            <person name="Jiang C."/>
            <person name="Yuan D."/>
            <person name="Miao W."/>
        </authorList>
    </citation>
    <scope>NUCLEOTIDE SEQUENCE [LARGE SCALE GENOMIC DNA]</scope>
    <source>
        <strain evidence="22">36N120E</strain>
    </source>
</reference>